<name>A6TMA0_ALKMQ</name>
<feature type="transmembrane region" description="Helical" evidence="1">
    <location>
        <begin position="169"/>
        <end position="188"/>
    </location>
</feature>
<gene>
    <name evidence="3" type="ordered locus">Amet_1107</name>
</gene>
<feature type="transmembrane region" description="Helical" evidence="1">
    <location>
        <begin position="354"/>
        <end position="377"/>
    </location>
</feature>
<keyword evidence="4" id="KW-1185">Reference proteome</keyword>
<evidence type="ECO:0000313" key="3">
    <source>
        <dbReference type="EMBL" id="ABR47318.1"/>
    </source>
</evidence>
<evidence type="ECO:0000256" key="1">
    <source>
        <dbReference type="SAM" id="Phobius"/>
    </source>
</evidence>
<dbReference type="KEGG" id="amt:Amet_1107"/>
<feature type="transmembrane region" description="Helical" evidence="1">
    <location>
        <begin position="109"/>
        <end position="133"/>
    </location>
</feature>
<evidence type="ECO:0000259" key="2">
    <source>
        <dbReference type="Pfam" id="PF01970"/>
    </source>
</evidence>
<feature type="transmembrane region" description="Helical" evidence="1">
    <location>
        <begin position="462"/>
        <end position="484"/>
    </location>
</feature>
<dbReference type="AlphaFoldDB" id="A6TMA0"/>
<accession>A6TMA0</accession>
<dbReference type="Pfam" id="PF01970">
    <property type="entry name" value="TctA"/>
    <property type="match status" value="1"/>
</dbReference>
<reference evidence="4" key="1">
    <citation type="journal article" date="2016" name="Genome Announc.">
        <title>Complete genome sequence of Alkaliphilus metalliredigens strain QYMF, an alkaliphilic and metal-reducing bacterium isolated from borax-contaminated leachate ponds.</title>
        <authorList>
            <person name="Hwang C."/>
            <person name="Copeland A."/>
            <person name="Lucas S."/>
            <person name="Lapidus A."/>
            <person name="Barry K."/>
            <person name="Detter J.C."/>
            <person name="Glavina Del Rio T."/>
            <person name="Hammon N."/>
            <person name="Israni S."/>
            <person name="Dalin E."/>
            <person name="Tice H."/>
            <person name="Pitluck S."/>
            <person name="Chertkov O."/>
            <person name="Brettin T."/>
            <person name="Bruce D."/>
            <person name="Han C."/>
            <person name="Schmutz J."/>
            <person name="Larimer F."/>
            <person name="Land M.L."/>
            <person name="Hauser L."/>
            <person name="Kyrpides N."/>
            <person name="Mikhailova N."/>
            <person name="Ye Q."/>
            <person name="Zhou J."/>
            <person name="Richardson P."/>
            <person name="Fields M.W."/>
        </authorList>
    </citation>
    <scope>NUCLEOTIDE SEQUENCE [LARGE SCALE GENOMIC DNA]</scope>
    <source>
        <strain evidence="4">QYMF</strain>
    </source>
</reference>
<protein>
    <recommendedName>
        <fullName evidence="2">DUF112 domain-containing protein</fullName>
    </recommendedName>
</protein>
<dbReference type="EMBL" id="CP000724">
    <property type="protein sequence ID" value="ABR47318.1"/>
    <property type="molecule type" value="Genomic_DNA"/>
</dbReference>
<sequence length="498" mass="53247">MELITNLLEGTRPLIALQPLLLIALGVVSGILAGATPGISPSMAVALFLPFTFTMSPSLALILLTSIYVSSNFGGSITAITINTPGTPSAVVTAFDGYPLTQKGEAGKALGVSLVSSTVGGLIGTVILILFAVPLSRVALNFWPSEYFALAILGLATVATLGGSNWKKALVAVLFGLLLNTIGLDPITGVNRYTFGIVRLFDGFTFIPVLIGLFALSEVFHKIEEYKFGKVNNKKVEFIWPSILDYWKLKYNIIRSSLLGTIIGIFPGAGGTIASFIAYDVEKRLSKNPELFGKGSTEGVAAAEASNSSSVGGALVPLLTLGIPGSATAAVLISALMIHDLQPGPELFTRNPEVVYGLFGSLFITNLFMLVIGLAGSRLWIKVTLIPKNILFPMIFAFSIVGSYSVKYSTFDVWTCIAFGLIGWAFKRYGFPLSPVVLGLVLGRMAEMNFRQAVMYGGYSMFFVRPVSLIMLIIAALSVLIPILQGKKRKPQKPEPLE</sequence>
<feature type="transmembrane region" description="Helical" evidence="1">
    <location>
        <begin position="20"/>
        <end position="39"/>
    </location>
</feature>
<keyword evidence="1" id="KW-0472">Membrane</keyword>
<dbReference type="STRING" id="293826.Amet_1107"/>
<feature type="transmembrane region" description="Helical" evidence="1">
    <location>
        <begin position="145"/>
        <end position="162"/>
    </location>
</feature>
<keyword evidence="1" id="KW-0812">Transmembrane</keyword>
<feature type="transmembrane region" description="Helical" evidence="1">
    <location>
        <begin position="314"/>
        <end position="333"/>
    </location>
</feature>
<feature type="transmembrane region" description="Helical" evidence="1">
    <location>
        <begin position="200"/>
        <end position="220"/>
    </location>
</feature>
<dbReference type="OrthoDB" id="9781349at2"/>
<keyword evidence="1" id="KW-1133">Transmembrane helix</keyword>
<dbReference type="InterPro" id="IPR002823">
    <property type="entry name" value="DUF112_TM"/>
</dbReference>
<feature type="transmembrane region" description="Helical" evidence="1">
    <location>
        <begin position="413"/>
        <end position="442"/>
    </location>
</feature>
<dbReference type="PANTHER" id="PTHR35342">
    <property type="entry name" value="TRICARBOXYLIC TRANSPORT PROTEIN"/>
    <property type="match status" value="1"/>
</dbReference>
<dbReference type="PANTHER" id="PTHR35342:SF5">
    <property type="entry name" value="TRICARBOXYLIC TRANSPORT PROTEIN"/>
    <property type="match status" value="1"/>
</dbReference>
<feature type="transmembrane region" description="Helical" evidence="1">
    <location>
        <begin position="258"/>
        <end position="279"/>
    </location>
</feature>
<feature type="transmembrane region" description="Helical" evidence="1">
    <location>
        <begin position="389"/>
        <end position="406"/>
    </location>
</feature>
<feature type="domain" description="DUF112" evidence="2">
    <location>
        <begin position="20"/>
        <end position="438"/>
    </location>
</feature>
<evidence type="ECO:0000313" key="4">
    <source>
        <dbReference type="Proteomes" id="UP000001572"/>
    </source>
</evidence>
<dbReference type="HOGENOM" id="CLU_022936_2_0_9"/>
<feature type="transmembrane region" description="Helical" evidence="1">
    <location>
        <begin position="45"/>
        <end position="69"/>
    </location>
</feature>
<proteinExistence type="predicted"/>
<organism evidence="3 4">
    <name type="scientific">Alkaliphilus metalliredigens (strain QYMF)</name>
    <dbReference type="NCBI Taxonomy" id="293826"/>
    <lineage>
        <taxon>Bacteria</taxon>
        <taxon>Bacillati</taxon>
        <taxon>Bacillota</taxon>
        <taxon>Clostridia</taxon>
        <taxon>Peptostreptococcales</taxon>
        <taxon>Natronincolaceae</taxon>
        <taxon>Alkaliphilus</taxon>
    </lineage>
</organism>
<dbReference type="eggNOG" id="COG3333">
    <property type="taxonomic scope" value="Bacteria"/>
</dbReference>
<dbReference type="Proteomes" id="UP000001572">
    <property type="component" value="Chromosome"/>
</dbReference>
<dbReference type="RefSeq" id="WP_012062360.1">
    <property type="nucleotide sequence ID" value="NC_009633.1"/>
</dbReference>